<feature type="transmembrane region" description="Helical" evidence="8">
    <location>
        <begin position="267"/>
        <end position="290"/>
    </location>
</feature>
<evidence type="ECO:0000313" key="12">
    <source>
        <dbReference type="Proteomes" id="UP000177583"/>
    </source>
</evidence>
<comment type="similarity">
    <text evidence="2 8">Belongs to the ammonia transporter channel (TC 1.A.11.2) family.</text>
</comment>
<evidence type="ECO:0000256" key="1">
    <source>
        <dbReference type="ARBA" id="ARBA00004141"/>
    </source>
</evidence>
<evidence type="ECO:0000256" key="9">
    <source>
        <dbReference type="SAM" id="SignalP"/>
    </source>
</evidence>
<feature type="transmembrane region" description="Helical" evidence="8">
    <location>
        <begin position="81"/>
        <end position="104"/>
    </location>
</feature>
<evidence type="ECO:0000256" key="8">
    <source>
        <dbReference type="RuleBase" id="RU362002"/>
    </source>
</evidence>
<keyword evidence="5 8" id="KW-1133">Transmembrane helix</keyword>
<feature type="transmembrane region" description="Helical" evidence="8">
    <location>
        <begin position="320"/>
        <end position="339"/>
    </location>
</feature>
<feature type="transmembrane region" description="Helical" evidence="8">
    <location>
        <begin position="351"/>
        <end position="368"/>
    </location>
</feature>
<protein>
    <recommendedName>
        <fullName evidence="8">Ammonium transporter</fullName>
    </recommendedName>
</protein>
<comment type="subcellular location">
    <subcellularLocation>
        <location evidence="8">Cell membrane</location>
        <topology evidence="8">Multi-pass membrane protein</topology>
    </subcellularLocation>
    <subcellularLocation>
        <location evidence="1">Membrane</location>
        <topology evidence="1">Multi-pass membrane protein</topology>
    </subcellularLocation>
</comment>
<dbReference type="InterPro" id="IPR029020">
    <property type="entry name" value="Ammonium/urea_transptr"/>
</dbReference>
<feature type="domain" description="Ammonium transporter AmtB-like" evidence="10">
    <location>
        <begin position="41"/>
        <end position="435"/>
    </location>
</feature>
<dbReference type="GO" id="GO:0005886">
    <property type="term" value="C:plasma membrane"/>
    <property type="evidence" value="ECO:0007669"/>
    <property type="project" value="UniProtKB-SubCell"/>
</dbReference>
<feature type="signal peptide" evidence="9">
    <location>
        <begin position="1"/>
        <end position="21"/>
    </location>
</feature>
<proteinExistence type="inferred from homology"/>
<dbReference type="EMBL" id="MFNF01000001">
    <property type="protein sequence ID" value="OGH04755.1"/>
    <property type="molecule type" value="Genomic_DNA"/>
</dbReference>
<accession>A0A1F6H314</accession>
<keyword evidence="7 8" id="KW-0924">Ammonia transport</keyword>
<dbReference type="FunFam" id="1.10.3430.10:FF:000008">
    <property type="entry name" value="Ammonium transporter"/>
    <property type="match status" value="1"/>
</dbReference>
<dbReference type="PANTHER" id="PTHR11730:SF6">
    <property type="entry name" value="AMMONIUM TRANSPORTER"/>
    <property type="match status" value="1"/>
</dbReference>
<feature type="transmembrane region" description="Helical" evidence="8">
    <location>
        <begin position="193"/>
        <end position="214"/>
    </location>
</feature>
<dbReference type="InterPro" id="IPR018047">
    <property type="entry name" value="Ammonium_transpt_CS"/>
</dbReference>
<comment type="caution">
    <text evidence="11">The sequence shown here is derived from an EMBL/GenBank/DDBJ whole genome shotgun (WGS) entry which is preliminary data.</text>
</comment>
<evidence type="ECO:0000256" key="6">
    <source>
        <dbReference type="ARBA" id="ARBA00023136"/>
    </source>
</evidence>
<dbReference type="AlphaFoldDB" id="A0A1F6H314"/>
<feature type="transmembrane region" description="Helical" evidence="8">
    <location>
        <begin position="297"/>
        <end position="314"/>
    </location>
</feature>
<keyword evidence="6 8" id="KW-0472">Membrane</keyword>
<evidence type="ECO:0000256" key="2">
    <source>
        <dbReference type="ARBA" id="ARBA00005887"/>
    </source>
</evidence>
<dbReference type="InterPro" id="IPR001905">
    <property type="entry name" value="Ammonium_transpt"/>
</dbReference>
<dbReference type="NCBIfam" id="TIGR00836">
    <property type="entry name" value="amt"/>
    <property type="match status" value="1"/>
</dbReference>
<feature type="transmembrane region" description="Helical" evidence="8">
    <location>
        <begin position="235"/>
        <end position="252"/>
    </location>
</feature>
<keyword evidence="3 8" id="KW-0813">Transport</keyword>
<dbReference type="PROSITE" id="PS01219">
    <property type="entry name" value="AMMONIUM_TRANSP"/>
    <property type="match status" value="1"/>
</dbReference>
<sequence>MKKIAFASLLTLGLFALPAFGLEGKVSGQEIPALQYALDTVWVIFAAVLVFFMQAGFAMVESGFTRAKNASNIMMKNMMDFVIGSLSFYVIGFAVMFGNGTPFIGLEGFLPTAAQADSYSSLAWTSVPVLTAYFFQVVFAATAVTILSGAAAERIKFSTYLIISVLVTTVIYPVSGHWAWGGGWLSGLGFVDFAGSSVVHSVGGWASLAVVLVLGARLGKFNAAGKAMAIPGHNIPMATLGVFILWFGWYGFNPGSTMAATVNIGDIAVTTTLAGAAAALSAFIFTFMLYKRADVGMTLNGALAGLVGITAGCANVSPLGAIVIGLIVGILVVVSVLFFDKVKIDDPVGAISVHGVCGSTGTLLVGLFDTQKGLLYGGGIDMLITQAIGVFSIALWAFGSSIVLFKILDMVMGLRVTEEEEHVGLDYSEHGAAAYPDFNISSVSARN</sequence>
<feature type="transmembrane region" description="Helical" evidence="8">
    <location>
        <begin position="383"/>
        <end position="405"/>
    </location>
</feature>
<evidence type="ECO:0000256" key="4">
    <source>
        <dbReference type="ARBA" id="ARBA00022692"/>
    </source>
</evidence>
<dbReference type="Pfam" id="PF00909">
    <property type="entry name" value="Ammonium_transp"/>
    <property type="match status" value="1"/>
</dbReference>
<dbReference type="Proteomes" id="UP000177583">
    <property type="component" value="Unassembled WGS sequence"/>
</dbReference>
<keyword evidence="9" id="KW-0732">Signal</keyword>
<evidence type="ECO:0000256" key="7">
    <source>
        <dbReference type="ARBA" id="ARBA00023177"/>
    </source>
</evidence>
<evidence type="ECO:0000313" key="11">
    <source>
        <dbReference type="EMBL" id="OGH04755.1"/>
    </source>
</evidence>
<dbReference type="InterPro" id="IPR024041">
    <property type="entry name" value="NH4_transpt_AmtB-like_dom"/>
</dbReference>
<feature type="transmembrane region" description="Helical" evidence="8">
    <location>
        <begin position="159"/>
        <end position="181"/>
    </location>
</feature>
<reference evidence="11 12" key="1">
    <citation type="journal article" date="2016" name="Nat. Commun.">
        <title>Thousands of microbial genomes shed light on interconnected biogeochemical processes in an aquifer system.</title>
        <authorList>
            <person name="Anantharaman K."/>
            <person name="Brown C.T."/>
            <person name="Hug L.A."/>
            <person name="Sharon I."/>
            <person name="Castelle C.J."/>
            <person name="Probst A.J."/>
            <person name="Thomas B.C."/>
            <person name="Singh A."/>
            <person name="Wilkins M.J."/>
            <person name="Karaoz U."/>
            <person name="Brodie E.L."/>
            <person name="Williams K.H."/>
            <person name="Hubbard S.S."/>
            <person name="Banfield J.F."/>
        </authorList>
    </citation>
    <scope>NUCLEOTIDE SEQUENCE [LARGE SCALE GENOMIC DNA]</scope>
</reference>
<dbReference type="SUPFAM" id="SSF111352">
    <property type="entry name" value="Ammonium transporter"/>
    <property type="match status" value="1"/>
</dbReference>
<dbReference type="GO" id="GO:0097272">
    <property type="term" value="P:ammonium homeostasis"/>
    <property type="evidence" value="ECO:0007669"/>
    <property type="project" value="TreeGrafter"/>
</dbReference>
<dbReference type="Gene3D" id="1.10.3430.10">
    <property type="entry name" value="Ammonium transporter AmtB like domains"/>
    <property type="match status" value="1"/>
</dbReference>
<name>A0A1F6H314_9PROT</name>
<organism evidence="11 12">
    <name type="scientific">Candidatus Lambdaproteobacteria bacterium RIFOXYD2_FULL_56_26</name>
    <dbReference type="NCBI Taxonomy" id="1817773"/>
    <lineage>
        <taxon>Bacteria</taxon>
        <taxon>Pseudomonadati</taxon>
        <taxon>Pseudomonadota</taxon>
        <taxon>Candidatus Lambdaproteobacteria</taxon>
    </lineage>
</organism>
<keyword evidence="4 8" id="KW-0812">Transmembrane</keyword>
<feature type="transmembrane region" description="Helical" evidence="8">
    <location>
        <begin position="124"/>
        <end position="147"/>
    </location>
</feature>
<dbReference type="GO" id="GO:0008519">
    <property type="term" value="F:ammonium channel activity"/>
    <property type="evidence" value="ECO:0007669"/>
    <property type="project" value="InterPro"/>
</dbReference>
<feature type="transmembrane region" description="Helical" evidence="8">
    <location>
        <begin position="40"/>
        <end position="60"/>
    </location>
</feature>
<feature type="chain" id="PRO_5009524919" description="Ammonium transporter" evidence="9">
    <location>
        <begin position="22"/>
        <end position="447"/>
    </location>
</feature>
<evidence type="ECO:0000256" key="3">
    <source>
        <dbReference type="ARBA" id="ARBA00022448"/>
    </source>
</evidence>
<evidence type="ECO:0000259" key="10">
    <source>
        <dbReference type="Pfam" id="PF00909"/>
    </source>
</evidence>
<dbReference type="PANTHER" id="PTHR11730">
    <property type="entry name" value="AMMONIUM TRANSPORTER"/>
    <property type="match status" value="1"/>
</dbReference>
<evidence type="ECO:0000256" key="5">
    <source>
        <dbReference type="ARBA" id="ARBA00022989"/>
    </source>
</evidence>
<gene>
    <name evidence="11" type="ORF">A2557_07145</name>
</gene>